<dbReference type="EMBL" id="JAKLWS010000001">
    <property type="protein sequence ID" value="MCG2587042.1"/>
    <property type="molecule type" value="Genomic_DNA"/>
</dbReference>
<evidence type="ECO:0000256" key="1">
    <source>
        <dbReference type="SAM" id="MobiDB-lite"/>
    </source>
</evidence>
<evidence type="ECO:0008006" key="4">
    <source>
        <dbReference type="Google" id="ProtNLM"/>
    </source>
</evidence>
<reference evidence="2" key="1">
    <citation type="submission" date="2022-01" db="EMBL/GenBank/DDBJ databases">
        <authorList>
            <person name="Wang Y."/>
        </authorList>
    </citation>
    <scope>NUCLEOTIDE SEQUENCE</scope>
    <source>
        <strain evidence="2">WB101</strain>
    </source>
</reference>
<proteinExistence type="predicted"/>
<reference evidence="2" key="2">
    <citation type="submission" date="2024-05" db="EMBL/GenBank/DDBJ databases">
        <title>Rhodohalobacter halophilus gen. nov., sp. nov., a moderately halophilic member of the family Balneolaceae.</title>
        <authorList>
            <person name="Xia J."/>
        </authorList>
    </citation>
    <scope>NUCLEOTIDE SEQUENCE</scope>
    <source>
        <strain evidence="2">WB101</strain>
    </source>
</reference>
<keyword evidence="3" id="KW-1185">Reference proteome</keyword>
<dbReference type="Proteomes" id="UP001165366">
    <property type="component" value="Unassembled WGS sequence"/>
</dbReference>
<evidence type="ECO:0000313" key="3">
    <source>
        <dbReference type="Proteomes" id="UP001165366"/>
    </source>
</evidence>
<dbReference type="RefSeq" id="WP_237851889.1">
    <property type="nucleotide sequence ID" value="NZ_JAKLWS010000001.1"/>
</dbReference>
<accession>A0ABS9K858</accession>
<gene>
    <name evidence="2" type="ORF">L6773_00590</name>
</gene>
<name>A0ABS9K858_9BACT</name>
<feature type="region of interest" description="Disordered" evidence="1">
    <location>
        <begin position="35"/>
        <end position="59"/>
    </location>
</feature>
<organism evidence="2 3">
    <name type="scientific">Rhodohalobacter sulfatireducens</name>
    <dbReference type="NCBI Taxonomy" id="2911366"/>
    <lineage>
        <taxon>Bacteria</taxon>
        <taxon>Pseudomonadati</taxon>
        <taxon>Balneolota</taxon>
        <taxon>Balneolia</taxon>
        <taxon>Balneolales</taxon>
        <taxon>Balneolaceae</taxon>
        <taxon>Rhodohalobacter</taxon>
    </lineage>
</organism>
<protein>
    <recommendedName>
        <fullName evidence="4">DUF4294 domain-containing protein</fullName>
    </recommendedName>
</protein>
<comment type="caution">
    <text evidence="2">The sequence shown here is derived from an EMBL/GenBank/DDBJ whole genome shotgun (WGS) entry which is preliminary data.</text>
</comment>
<sequence>MNTKLTISEGWFLRSLLLIFVISLCSATLTFAQTEDSTETERQELQEEETLESTPNESETPYRMDLLESDINRYQLRDYGSTNRFYRQLEYMKPEEFLMRGEEGYQRYGEEWERKINEDLLAIIRATFKEDSEIMKLWKSIAPFLSFGIWEPYEVPITRVDYPSKVPVETVEEQ</sequence>
<evidence type="ECO:0000313" key="2">
    <source>
        <dbReference type="EMBL" id="MCG2587042.1"/>
    </source>
</evidence>